<evidence type="ECO:0000313" key="6">
    <source>
        <dbReference type="Proteomes" id="UP001140091"/>
    </source>
</evidence>
<evidence type="ECO:0000259" key="4">
    <source>
        <dbReference type="PROSITE" id="PS50885"/>
    </source>
</evidence>
<dbReference type="FunFam" id="1.20.120.1530:FF:000003">
    <property type="entry name" value="Atypical/HisK protein kinase"/>
    <property type="match status" value="1"/>
</dbReference>
<dbReference type="EMBL" id="JANBPK010001490">
    <property type="protein sequence ID" value="KAJ2922450.1"/>
    <property type="molecule type" value="Genomic_DNA"/>
</dbReference>
<dbReference type="Pfam" id="PF00672">
    <property type="entry name" value="HAMP"/>
    <property type="match status" value="1"/>
</dbReference>
<dbReference type="PANTHER" id="PTHR45339:SF1">
    <property type="entry name" value="HYBRID SIGNAL TRANSDUCTION HISTIDINE KINASE J"/>
    <property type="match status" value="1"/>
</dbReference>
<dbReference type="GO" id="GO:0016020">
    <property type="term" value="C:membrane"/>
    <property type="evidence" value="ECO:0007669"/>
    <property type="project" value="InterPro"/>
</dbReference>
<evidence type="ECO:0000313" key="5">
    <source>
        <dbReference type="EMBL" id="KAJ2922450.1"/>
    </source>
</evidence>
<accession>A0A9W8J0U7</accession>
<dbReference type="PROSITE" id="PS50885">
    <property type="entry name" value="HAMP"/>
    <property type="match status" value="3"/>
</dbReference>
<dbReference type="CDD" id="cd06225">
    <property type="entry name" value="HAMP"/>
    <property type="match status" value="2"/>
</dbReference>
<proteinExistence type="predicted"/>
<dbReference type="InterPro" id="IPR003660">
    <property type="entry name" value="HAMP_dom"/>
</dbReference>
<sequence length="563" mass="59504">MSSSTLSPQDPFNSHLIALLSIYELGPYPGATVPVPRYNGPCNWETEEILRSLGSIAKRMWVAEERVRSLSGHAKKGPGKDHDGDGVVSRKTAKDSEDNEKRLGYSSSITASAPCTPLAAGMQDAQTPLAPMATQTGSPPMPLSSDSLDTLTHDPTNPHGNLYYNPGSLNASPNEKGVGITAPPPPISLPSIHHCAACGQLMLSATQSSALLDPSPASFSASDPLSSSESSPLSATEELKLLKAQVQDVARVCNAVARGDLSQKITVPVQGVVMVQLKDVINGMVDKLGQFAKEVTRVSQEVGTEGKLGGQALVLDVEGTWRELTGVVNKLAANLTNQVRSIAKVTKAVALGDLSKQIEVDARGEILDLKNTVNGMVVRLRALAAEVTRVTLEVGSQGKLGGQAHVPDVEGVWYELVRNVNRMCSSLTDQVRSIAMVTTAVARGDLTQKITIQVEGEMSTLKGTVNSMVDQLSAFASEVTRVALEVGTQGILGGQAKVEGVQGTWADLTRNVNKMASNLTDQVRSISEVTKAVAAGDLTKFVNVDVQGMSFLSALNTTAHIER</sequence>
<dbReference type="AlphaFoldDB" id="A0A9W8J0U7"/>
<dbReference type="FunFam" id="1.20.120.1530:FF:000002">
    <property type="entry name" value="Two-component osmosensing histidine kinase"/>
    <property type="match status" value="1"/>
</dbReference>
<evidence type="ECO:0000256" key="1">
    <source>
        <dbReference type="ARBA" id="ARBA00022553"/>
    </source>
</evidence>
<protein>
    <recommendedName>
        <fullName evidence="4">HAMP domain-containing protein</fullName>
    </recommendedName>
</protein>
<dbReference type="PANTHER" id="PTHR45339">
    <property type="entry name" value="HYBRID SIGNAL TRANSDUCTION HISTIDINE KINASE J"/>
    <property type="match status" value="1"/>
</dbReference>
<evidence type="ECO:0000256" key="3">
    <source>
        <dbReference type="SAM" id="MobiDB-lite"/>
    </source>
</evidence>
<feature type="domain" description="HAMP" evidence="4">
    <location>
        <begin position="240"/>
        <end position="293"/>
    </location>
</feature>
<keyword evidence="2" id="KW-0902">Two-component regulatory system</keyword>
<dbReference type="GO" id="GO:0071474">
    <property type="term" value="P:cellular hyperosmotic response"/>
    <property type="evidence" value="ECO:0007669"/>
    <property type="project" value="TreeGrafter"/>
</dbReference>
<dbReference type="Pfam" id="PF18947">
    <property type="entry name" value="HAMP_2"/>
    <property type="match status" value="1"/>
</dbReference>
<name>A0A9W8J0U7_9AGAR</name>
<feature type="compositionally biased region" description="Basic and acidic residues" evidence="3">
    <location>
        <begin position="92"/>
        <end position="103"/>
    </location>
</feature>
<dbReference type="SUPFAM" id="SSF58104">
    <property type="entry name" value="Methyl-accepting chemotaxis protein (MCP) signaling domain"/>
    <property type="match status" value="2"/>
</dbReference>
<dbReference type="Gene3D" id="1.20.120.1530">
    <property type="match status" value="2"/>
</dbReference>
<evidence type="ECO:0000256" key="2">
    <source>
        <dbReference type="ARBA" id="ARBA00023012"/>
    </source>
</evidence>
<dbReference type="GO" id="GO:0004673">
    <property type="term" value="F:protein histidine kinase activity"/>
    <property type="evidence" value="ECO:0007669"/>
    <property type="project" value="TreeGrafter"/>
</dbReference>
<dbReference type="GO" id="GO:0000160">
    <property type="term" value="P:phosphorelay signal transduction system"/>
    <property type="evidence" value="ECO:0007669"/>
    <property type="project" value="UniProtKB-KW"/>
</dbReference>
<reference evidence="5" key="1">
    <citation type="submission" date="2022-06" db="EMBL/GenBank/DDBJ databases">
        <title>Genome Sequence of Candolleomyces eurysporus.</title>
        <authorList>
            <person name="Buettner E."/>
        </authorList>
    </citation>
    <scope>NUCLEOTIDE SEQUENCE</scope>
    <source>
        <strain evidence="5">VTCC 930004</strain>
    </source>
</reference>
<dbReference type="Proteomes" id="UP001140091">
    <property type="component" value="Unassembled WGS sequence"/>
</dbReference>
<feature type="domain" description="HAMP" evidence="4">
    <location>
        <begin position="425"/>
        <end position="477"/>
    </location>
</feature>
<organism evidence="5 6">
    <name type="scientific">Candolleomyces eurysporus</name>
    <dbReference type="NCBI Taxonomy" id="2828524"/>
    <lineage>
        <taxon>Eukaryota</taxon>
        <taxon>Fungi</taxon>
        <taxon>Dikarya</taxon>
        <taxon>Basidiomycota</taxon>
        <taxon>Agaricomycotina</taxon>
        <taxon>Agaricomycetes</taxon>
        <taxon>Agaricomycetidae</taxon>
        <taxon>Agaricales</taxon>
        <taxon>Agaricineae</taxon>
        <taxon>Psathyrellaceae</taxon>
        <taxon>Candolleomyces</taxon>
    </lineage>
</organism>
<dbReference type="OrthoDB" id="10266508at2759"/>
<comment type="caution">
    <text evidence="5">The sequence shown here is derived from an EMBL/GenBank/DDBJ whole genome shotgun (WGS) entry which is preliminary data.</text>
</comment>
<dbReference type="SMART" id="SM00304">
    <property type="entry name" value="HAMP"/>
    <property type="match status" value="3"/>
</dbReference>
<feature type="domain" description="HAMP" evidence="4">
    <location>
        <begin position="333"/>
        <end position="385"/>
    </location>
</feature>
<gene>
    <name evidence="5" type="ORF">H1R20_g14640</name>
</gene>
<feature type="region of interest" description="Disordered" evidence="3">
    <location>
        <begin position="69"/>
        <end position="108"/>
    </location>
</feature>
<keyword evidence="1" id="KW-0597">Phosphoprotein</keyword>
<keyword evidence="6" id="KW-1185">Reference proteome</keyword>
<feature type="non-terminal residue" evidence="5">
    <location>
        <position position="1"/>
    </location>
</feature>